<sequence>MFNGVGIGRRRSNFGTWTTIAALGLGVGIASYALRRNQGNQMKNMLPIPGNNQDTQS</sequence>
<dbReference type="EMBL" id="JBHMAF010000001">
    <property type="protein sequence ID" value="MFB9756952.1"/>
    <property type="molecule type" value="Genomic_DNA"/>
</dbReference>
<keyword evidence="3" id="KW-1185">Reference proteome</keyword>
<keyword evidence="1" id="KW-0472">Membrane</keyword>
<accession>A0ABV5W9B4</accession>
<name>A0ABV5W9B4_9BACI</name>
<keyword evidence="1" id="KW-0812">Transmembrane</keyword>
<organism evidence="2 3">
    <name type="scientific">Ectobacillus funiculus</name>
    <dbReference type="NCBI Taxonomy" id="137993"/>
    <lineage>
        <taxon>Bacteria</taxon>
        <taxon>Bacillati</taxon>
        <taxon>Bacillota</taxon>
        <taxon>Bacilli</taxon>
        <taxon>Bacillales</taxon>
        <taxon>Bacillaceae</taxon>
        <taxon>Ectobacillus</taxon>
    </lineage>
</organism>
<evidence type="ECO:0000313" key="3">
    <source>
        <dbReference type="Proteomes" id="UP001589609"/>
    </source>
</evidence>
<evidence type="ECO:0008006" key="4">
    <source>
        <dbReference type="Google" id="ProtNLM"/>
    </source>
</evidence>
<dbReference type="Proteomes" id="UP001589609">
    <property type="component" value="Unassembled WGS sequence"/>
</dbReference>
<gene>
    <name evidence="2" type="ORF">ACFFMS_00060</name>
</gene>
<proteinExistence type="predicted"/>
<comment type="caution">
    <text evidence="2">The sequence shown here is derived from an EMBL/GenBank/DDBJ whole genome shotgun (WGS) entry which is preliminary data.</text>
</comment>
<feature type="transmembrane region" description="Helical" evidence="1">
    <location>
        <begin position="14"/>
        <end position="34"/>
    </location>
</feature>
<dbReference type="RefSeq" id="WP_379947172.1">
    <property type="nucleotide sequence ID" value="NZ_JBHMAF010000001.1"/>
</dbReference>
<evidence type="ECO:0000256" key="1">
    <source>
        <dbReference type="SAM" id="Phobius"/>
    </source>
</evidence>
<reference evidence="2 3" key="1">
    <citation type="submission" date="2024-09" db="EMBL/GenBank/DDBJ databases">
        <authorList>
            <person name="Sun Q."/>
            <person name="Mori K."/>
        </authorList>
    </citation>
    <scope>NUCLEOTIDE SEQUENCE [LARGE SCALE GENOMIC DNA]</scope>
    <source>
        <strain evidence="2 3">JCM 11201</strain>
    </source>
</reference>
<protein>
    <recommendedName>
        <fullName evidence="4">LPXTG cell wall anchor domain-containing protein</fullName>
    </recommendedName>
</protein>
<evidence type="ECO:0000313" key="2">
    <source>
        <dbReference type="EMBL" id="MFB9756952.1"/>
    </source>
</evidence>
<keyword evidence="1" id="KW-1133">Transmembrane helix</keyword>